<feature type="chain" id="PRO_5046584334" evidence="1">
    <location>
        <begin position="26"/>
        <end position="385"/>
    </location>
</feature>
<dbReference type="PANTHER" id="PTHR19328:SF75">
    <property type="entry name" value="ALDOSE SUGAR DEHYDROGENASE YLII"/>
    <property type="match status" value="1"/>
</dbReference>
<feature type="signal peptide" evidence="1">
    <location>
        <begin position="1"/>
        <end position="25"/>
    </location>
</feature>
<dbReference type="PROSITE" id="PS51257">
    <property type="entry name" value="PROKAR_LIPOPROTEIN"/>
    <property type="match status" value="1"/>
</dbReference>
<dbReference type="EMBL" id="JALBUU010000004">
    <property type="protein sequence ID" value="MCI0752522.1"/>
    <property type="molecule type" value="Genomic_DNA"/>
</dbReference>
<keyword evidence="1" id="KW-0732">Signal</keyword>
<dbReference type="Proteomes" id="UP001201985">
    <property type="component" value="Unassembled WGS sequence"/>
</dbReference>
<dbReference type="InterPro" id="IPR012938">
    <property type="entry name" value="Glc/Sorbosone_DH"/>
</dbReference>
<evidence type="ECO:0000313" key="3">
    <source>
        <dbReference type="EMBL" id="MCI0752522.1"/>
    </source>
</evidence>
<comment type="caution">
    <text evidence="3">The sequence shown here is derived from an EMBL/GenBank/DDBJ whole genome shotgun (WGS) entry which is preliminary data.</text>
</comment>
<sequence length="385" mass="40886">MTPPRRRLAALALALSLGGATMACAQRPGGGEAVVRSEAASFRATSFAAGLEHPWGAAFLPDGRMLVTERPGRIRLVTRDGSVSPPLAGVPAVAAGGQGGLLDIQLAPDFASSRELYFCQAAAVRGGNLTRLVRARLAADARSLDMVQPLLDATPAQTGNGHYGCRIAFGPDSKLYLTTGDRQRQSERAQDVSDLAGKLLRLERDGRPAEGNPPIPGNNARPEIFALGLRSPQGLAVNPATSTLWEVEMGPRGGDEVNLVRPGANFGWPVVGHGRAYSGAQIHEADSRPDMQDPLRAWVPSISPSGAAFYTGEAFPGWKNNLFLGALSGAGLLRLTTEGDRIIGEERLLWGRTRIRHVLAGPDGFLYLLTDESRGRILRLEPAEG</sequence>
<reference evidence="3 4" key="1">
    <citation type="submission" date="2022-03" db="EMBL/GenBank/DDBJ databases">
        <title>Complete genome analysis of Roseomonas KG 17.1 : a prolific producer of plant growth promoters.</title>
        <authorList>
            <person name="Saadouli I."/>
            <person name="Najjari A."/>
            <person name="Mosbah A."/>
            <person name="Ouzari H.I."/>
        </authorList>
    </citation>
    <scope>NUCLEOTIDE SEQUENCE [LARGE SCALE GENOMIC DNA]</scope>
    <source>
        <strain evidence="3 4">KG17-1</strain>
    </source>
</reference>
<keyword evidence="4" id="KW-1185">Reference proteome</keyword>
<evidence type="ECO:0000259" key="2">
    <source>
        <dbReference type="Pfam" id="PF07995"/>
    </source>
</evidence>
<proteinExistence type="predicted"/>
<dbReference type="PANTHER" id="PTHR19328">
    <property type="entry name" value="HEDGEHOG-INTERACTING PROTEIN"/>
    <property type="match status" value="1"/>
</dbReference>
<dbReference type="RefSeq" id="WP_241792468.1">
    <property type="nucleotide sequence ID" value="NZ_JALBUU010000004.1"/>
</dbReference>
<protein>
    <submittedName>
        <fullName evidence="3">PQQ-dependent sugar dehydrogenase</fullName>
    </submittedName>
</protein>
<name>A0ABS9W008_9PROT</name>
<dbReference type="Gene3D" id="2.120.10.30">
    <property type="entry name" value="TolB, C-terminal domain"/>
    <property type="match status" value="1"/>
</dbReference>
<gene>
    <name evidence="3" type="ORF">MON41_01925</name>
</gene>
<evidence type="ECO:0000256" key="1">
    <source>
        <dbReference type="SAM" id="SignalP"/>
    </source>
</evidence>
<evidence type="ECO:0000313" key="4">
    <source>
        <dbReference type="Proteomes" id="UP001201985"/>
    </source>
</evidence>
<dbReference type="InterPro" id="IPR011041">
    <property type="entry name" value="Quinoprot_gluc/sorb_DH_b-prop"/>
</dbReference>
<dbReference type="InterPro" id="IPR011042">
    <property type="entry name" value="6-blade_b-propeller_TolB-like"/>
</dbReference>
<feature type="domain" description="Glucose/Sorbosone dehydrogenase" evidence="2">
    <location>
        <begin position="51"/>
        <end position="379"/>
    </location>
</feature>
<organism evidence="3 4">
    <name type="scientific">Teichococcus vastitatis</name>
    <dbReference type="NCBI Taxonomy" id="2307076"/>
    <lineage>
        <taxon>Bacteria</taxon>
        <taxon>Pseudomonadati</taxon>
        <taxon>Pseudomonadota</taxon>
        <taxon>Alphaproteobacteria</taxon>
        <taxon>Acetobacterales</taxon>
        <taxon>Roseomonadaceae</taxon>
        <taxon>Roseomonas</taxon>
    </lineage>
</organism>
<dbReference type="SUPFAM" id="SSF50952">
    <property type="entry name" value="Soluble quinoprotein glucose dehydrogenase"/>
    <property type="match status" value="1"/>
</dbReference>
<accession>A0ABS9W008</accession>
<dbReference type="Pfam" id="PF07995">
    <property type="entry name" value="GSDH"/>
    <property type="match status" value="1"/>
</dbReference>